<dbReference type="InterPro" id="IPR036397">
    <property type="entry name" value="RNaseH_sf"/>
</dbReference>
<name>A0AAV8V9K6_9CUCU</name>
<dbReference type="EMBL" id="JANEYG010000261">
    <property type="protein sequence ID" value="KAJ8910684.1"/>
    <property type="molecule type" value="Genomic_DNA"/>
</dbReference>
<dbReference type="GO" id="GO:0003676">
    <property type="term" value="F:nucleic acid binding"/>
    <property type="evidence" value="ECO:0007669"/>
    <property type="project" value="InterPro"/>
</dbReference>
<evidence type="ECO:0008006" key="4">
    <source>
        <dbReference type="Google" id="ProtNLM"/>
    </source>
</evidence>
<dbReference type="EMBL" id="JANEYG010000261">
    <property type="protein sequence ID" value="KAJ8910686.1"/>
    <property type="molecule type" value="Genomic_DNA"/>
</dbReference>
<dbReference type="Gene3D" id="3.30.420.10">
    <property type="entry name" value="Ribonuclease H-like superfamily/Ribonuclease H"/>
    <property type="match status" value="1"/>
</dbReference>
<evidence type="ECO:0000313" key="1">
    <source>
        <dbReference type="EMBL" id="KAJ8910684.1"/>
    </source>
</evidence>
<organism evidence="2 3">
    <name type="scientific">Exocentrus adspersus</name>
    <dbReference type="NCBI Taxonomy" id="1586481"/>
    <lineage>
        <taxon>Eukaryota</taxon>
        <taxon>Metazoa</taxon>
        <taxon>Ecdysozoa</taxon>
        <taxon>Arthropoda</taxon>
        <taxon>Hexapoda</taxon>
        <taxon>Insecta</taxon>
        <taxon>Pterygota</taxon>
        <taxon>Neoptera</taxon>
        <taxon>Endopterygota</taxon>
        <taxon>Coleoptera</taxon>
        <taxon>Polyphaga</taxon>
        <taxon>Cucujiformia</taxon>
        <taxon>Chrysomeloidea</taxon>
        <taxon>Cerambycidae</taxon>
        <taxon>Lamiinae</taxon>
        <taxon>Acanthocinini</taxon>
        <taxon>Exocentrus</taxon>
    </lineage>
</organism>
<dbReference type="Proteomes" id="UP001159042">
    <property type="component" value="Unassembled WGS sequence"/>
</dbReference>
<proteinExistence type="predicted"/>
<evidence type="ECO:0000313" key="3">
    <source>
        <dbReference type="Proteomes" id="UP001159042"/>
    </source>
</evidence>
<gene>
    <name evidence="1" type="ORF">NQ315_015392</name>
    <name evidence="2" type="ORF">NQ315_015394</name>
</gene>
<comment type="caution">
    <text evidence="2">The sequence shown here is derived from an EMBL/GenBank/DDBJ whole genome shotgun (WGS) entry which is preliminary data.</text>
</comment>
<accession>A0AAV8V9K6</accession>
<dbReference type="PANTHER" id="PTHR47326:SF1">
    <property type="entry name" value="HTH PSQ-TYPE DOMAIN-CONTAINING PROTEIN"/>
    <property type="match status" value="1"/>
</dbReference>
<keyword evidence="3" id="KW-1185">Reference proteome</keyword>
<dbReference type="AlphaFoldDB" id="A0AAV8V9K6"/>
<sequence length="353" mass="41537">MFSTDEKQDMYDVYIRSNRNCTLASENYFTLYPERRQPNRIIFGRIARTLGMFSSFTKPRGPYERKQTVNDINVLAQIAVNPENSSSKIAQECSIHDTTARKIIKKYKYHDYKFKPVQNLHPGDTQRRLEFCNWFSERQQQDQHFARKILWTDESQFSNAGIFNRKNRHYYATENPHLVREIRPQVRYSLNVWAGILNGKLFGPYFLNARMNGDAYLDFLQNRLEDALDEQPLGVIRYLEWFQHDGAGPHNAHVVRNYLDARFPNAWIGTYGPVRWAPRSPCLTPLDYFLWGTIKDKVYSNATNNIEHLRVKIEDAFQSVSQNSVQKAVDQMELRTNLCIRYNGGHVEQYITK</sequence>
<protein>
    <recommendedName>
        <fullName evidence="4">Transposase</fullName>
    </recommendedName>
</protein>
<dbReference type="PANTHER" id="PTHR47326">
    <property type="entry name" value="TRANSPOSABLE ELEMENT TC3 TRANSPOSASE-LIKE PROTEIN"/>
    <property type="match status" value="1"/>
</dbReference>
<reference evidence="2 3" key="1">
    <citation type="journal article" date="2023" name="Insect Mol. Biol.">
        <title>Genome sequencing provides insights into the evolution of gene families encoding plant cell wall-degrading enzymes in longhorned beetles.</title>
        <authorList>
            <person name="Shin N.R."/>
            <person name="Okamura Y."/>
            <person name="Kirsch R."/>
            <person name="Pauchet Y."/>
        </authorList>
    </citation>
    <scope>NUCLEOTIDE SEQUENCE [LARGE SCALE GENOMIC DNA]</scope>
    <source>
        <strain evidence="2">EAD_L_NR</strain>
    </source>
</reference>
<evidence type="ECO:0000313" key="2">
    <source>
        <dbReference type="EMBL" id="KAJ8910686.1"/>
    </source>
</evidence>